<evidence type="ECO:0000313" key="1">
    <source>
        <dbReference type="EMBL" id="MBA4657963.1"/>
    </source>
</evidence>
<dbReference type="EMBL" id="GISG01198547">
    <property type="protein sequence ID" value="MBA4657963.1"/>
    <property type="molecule type" value="Transcribed_RNA"/>
</dbReference>
<reference evidence="1" key="2">
    <citation type="submission" date="2020-07" db="EMBL/GenBank/DDBJ databases">
        <authorList>
            <person name="Vera ALvarez R."/>
            <person name="Arias-Moreno D.M."/>
            <person name="Jimenez-Jacinto V."/>
            <person name="Jimenez-Bremont J.F."/>
            <person name="Swaminathan K."/>
            <person name="Moose S.P."/>
            <person name="Guerrero-Gonzalez M.L."/>
            <person name="Marino-Ramirez L."/>
            <person name="Landsman D."/>
            <person name="Rodriguez-Kessler M."/>
            <person name="Delgado-Sanchez P."/>
        </authorList>
    </citation>
    <scope>NUCLEOTIDE SEQUENCE</scope>
    <source>
        <tissue evidence="1">Cladode</tissue>
    </source>
</reference>
<dbReference type="AlphaFoldDB" id="A0A7C9E759"/>
<organism evidence="1">
    <name type="scientific">Opuntia streptacantha</name>
    <name type="common">Prickly pear cactus</name>
    <name type="synonym">Opuntia cardona</name>
    <dbReference type="NCBI Taxonomy" id="393608"/>
    <lineage>
        <taxon>Eukaryota</taxon>
        <taxon>Viridiplantae</taxon>
        <taxon>Streptophyta</taxon>
        <taxon>Embryophyta</taxon>
        <taxon>Tracheophyta</taxon>
        <taxon>Spermatophyta</taxon>
        <taxon>Magnoliopsida</taxon>
        <taxon>eudicotyledons</taxon>
        <taxon>Gunneridae</taxon>
        <taxon>Pentapetalae</taxon>
        <taxon>Caryophyllales</taxon>
        <taxon>Cactineae</taxon>
        <taxon>Cactaceae</taxon>
        <taxon>Opuntioideae</taxon>
        <taxon>Opuntia</taxon>
    </lineage>
</organism>
<name>A0A7C9E759_OPUST</name>
<accession>A0A7C9E759</accession>
<proteinExistence type="predicted"/>
<reference evidence="1" key="1">
    <citation type="journal article" date="2013" name="J. Plant Res.">
        <title>Effect of fungi and light on seed germination of three Opuntia species from semiarid lands of central Mexico.</title>
        <authorList>
            <person name="Delgado-Sanchez P."/>
            <person name="Jimenez-Bremont J.F."/>
            <person name="Guerrero-Gonzalez Mde L."/>
            <person name="Flores J."/>
        </authorList>
    </citation>
    <scope>NUCLEOTIDE SEQUENCE</scope>
    <source>
        <tissue evidence="1">Cladode</tissue>
    </source>
</reference>
<sequence>MEIGANERMQVIGEKVQLPDKVNHLGISLVAMHGVKLTTRVMLQNILVATRIALMRAVRGKAPTLHRGLMVAGAKNRTKTYLMDGKARKLHQSLKAVGGAKHTKQRHHVDGRVTIRTTGQMQIGVSKKIPVTGAKVELLAMVDHLGASLVVLSLGISQVMLTMIKDMEAMVLVEGEVEMEIVEAVRNLEEGGEGPLVKGSFPVGAMRVKVRMTKGMEVVGLGGGGVEEEIMEAVISLGEEGEIPLVRGSLPVGVRKIEVAHLGVVVVVEMEINAVIGAVGRTGIVI</sequence>
<protein>
    <submittedName>
        <fullName evidence="1">Uncharacterized protein</fullName>
    </submittedName>
</protein>